<name>A0A4C1Z6Z0_EUMVA</name>
<organism evidence="2 3">
    <name type="scientific">Eumeta variegata</name>
    <name type="common">Bagworm moth</name>
    <name type="synonym">Eumeta japonica</name>
    <dbReference type="NCBI Taxonomy" id="151549"/>
    <lineage>
        <taxon>Eukaryota</taxon>
        <taxon>Metazoa</taxon>
        <taxon>Ecdysozoa</taxon>
        <taxon>Arthropoda</taxon>
        <taxon>Hexapoda</taxon>
        <taxon>Insecta</taxon>
        <taxon>Pterygota</taxon>
        <taxon>Neoptera</taxon>
        <taxon>Endopterygota</taxon>
        <taxon>Lepidoptera</taxon>
        <taxon>Glossata</taxon>
        <taxon>Ditrysia</taxon>
        <taxon>Tineoidea</taxon>
        <taxon>Psychidae</taxon>
        <taxon>Oiketicinae</taxon>
        <taxon>Eumeta</taxon>
    </lineage>
</organism>
<dbReference type="AlphaFoldDB" id="A0A4C1Z6Z0"/>
<sequence length="170" mass="18980">MIVVIYAITNFQGRRFNSHFAPRGEWVDLTKNLLVTSFLYVKPSVSDAVFALMMTIVSSPRPSRGQRGGGFKRYSLSTNYRPYQLFWVSSRRELIPFRKAGHALVIPLGLIPCMSMDACDDFLAVDVHVLLRSLTELYPLGFHVSSGPVGRRPARPSLAADDSGYGDKQP</sequence>
<evidence type="ECO:0000313" key="3">
    <source>
        <dbReference type="Proteomes" id="UP000299102"/>
    </source>
</evidence>
<dbReference type="Proteomes" id="UP000299102">
    <property type="component" value="Unassembled WGS sequence"/>
</dbReference>
<protein>
    <submittedName>
        <fullName evidence="2">Uncharacterized protein</fullName>
    </submittedName>
</protein>
<evidence type="ECO:0000256" key="1">
    <source>
        <dbReference type="SAM" id="MobiDB-lite"/>
    </source>
</evidence>
<dbReference type="EMBL" id="BGZK01001563">
    <property type="protein sequence ID" value="GBP82417.1"/>
    <property type="molecule type" value="Genomic_DNA"/>
</dbReference>
<gene>
    <name evidence="2" type="ORF">EVAR_99108_1</name>
</gene>
<reference evidence="2 3" key="1">
    <citation type="journal article" date="2019" name="Commun. Biol.">
        <title>The bagworm genome reveals a unique fibroin gene that provides high tensile strength.</title>
        <authorList>
            <person name="Kono N."/>
            <person name="Nakamura H."/>
            <person name="Ohtoshi R."/>
            <person name="Tomita M."/>
            <person name="Numata K."/>
            <person name="Arakawa K."/>
        </authorList>
    </citation>
    <scope>NUCLEOTIDE SEQUENCE [LARGE SCALE GENOMIC DNA]</scope>
</reference>
<feature type="region of interest" description="Disordered" evidence="1">
    <location>
        <begin position="148"/>
        <end position="170"/>
    </location>
</feature>
<evidence type="ECO:0000313" key="2">
    <source>
        <dbReference type="EMBL" id="GBP82417.1"/>
    </source>
</evidence>
<accession>A0A4C1Z6Z0</accession>
<proteinExistence type="predicted"/>
<keyword evidence="3" id="KW-1185">Reference proteome</keyword>
<comment type="caution">
    <text evidence="2">The sequence shown here is derived from an EMBL/GenBank/DDBJ whole genome shotgun (WGS) entry which is preliminary data.</text>
</comment>